<name>A0A9D1PL85_9BACI</name>
<proteinExistence type="predicted"/>
<feature type="chain" id="PRO_5038657738" evidence="2">
    <location>
        <begin position="25"/>
        <end position="374"/>
    </location>
</feature>
<evidence type="ECO:0000256" key="1">
    <source>
        <dbReference type="SAM" id="Coils"/>
    </source>
</evidence>
<dbReference type="PROSITE" id="PS51257">
    <property type="entry name" value="PROKAR_LIPOPROTEIN"/>
    <property type="match status" value="1"/>
</dbReference>
<gene>
    <name evidence="3" type="ORF">H9895_05185</name>
</gene>
<reference evidence="3" key="1">
    <citation type="journal article" date="2021" name="PeerJ">
        <title>Extensive microbial diversity within the chicken gut microbiome revealed by metagenomics and culture.</title>
        <authorList>
            <person name="Gilroy R."/>
            <person name="Ravi A."/>
            <person name="Getino M."/>
            <person name="Pursley I."/>
            <person name="Horton D.L."/>
            <person name="Alikhan N.F."/>
            <person name="Baker D."/>
            <person name="Gharbi K."/>
            <person name="Hall N."/>
            <person name="Watson M."/>
            <person name="Adriaenssens E.M."/>
            <person name="Foster-Nyarko E."/>
            <person name="Jarju S."/>
            <person name="Secka A."/>
            <person name="Antonio M."/>
            <person name="Oren A."/>
            <person name="Chaudhuri R.R."/>
            <person name="La Ragione R."/>
            <person name="Hildebrand F."/>
            <person name="Pallen M.J."/>
        </authorList>
    </citation>
    <scope>NUCLEOTIDE SEQUENCE</scope>
    <source>
        <strain evidence="3">CHK169-2315</strain>
    </source>
</reference>
<dbReference type="Proteomes" id="UP000823937">
    <property type="component" value="Unassembled WGS sequence"/>
</dbReference>
<dbReference type="AlphaFoldDB" id="A0A9D1PL85"/>
<feature type="coiled-coil region" evidence="1">
    <location>
        <begin position="160"/>
        <end position="247"/>
    </location>
</feature>
<reference evidence="3" key="2">
    <citation type="submission" date="2021-04" db="EMBL/GenBank/DDBJ databases">
        <authorList>
            <person name="Gilroy R."/>
        </authorList>
    </citation>
    <scope>NUCLEOTIDE SEQUENCE</scope>
    <source>
        <strain evidence="3">CHK169-2315</strain>
    </source>
</reference>
<sequence>MKKRMYTTIILCFLVILLTACNQAYKEAMENGKEALSTLDYETAHTYFEEALLEKNADEEAEMYMNQIEEMLDGISAMDEGEMIKAEEAFDEVIATSHASDELIKEAEAKLEEIENITSTYEEVTEKIEEVETLHNDGMYKESLDTIEKMLEKDLTHPYVKELHTTLTTLEKQIKKNEKKRKEIDKIIDEVAAHEQDKAYDAGLKAVEEGLEKDLTHDSLKEREAILKELQTKLKNLQEEEKIKQEQETYMKNVEGIWVDDTVKEDYLSGVDICKINVEAVSCVTMESDNIFHLEIYERKANMEQHQVLMNDGEFVITVTDENNIRMFDHHYTRVTNEIEQRFLDDFGYDSVDEFYAFIFNPEFLEAASMMGDM</sequence>
<keyword evidence="1" id="KW-0175">Coiled coil</keyword>
<dbReference type="InterPro" id="IPR011990">
    <property type="entry name" value="TPR-like_helical_dom_sf"/>
</dbReference>
<dbReference type="Gene3D" id="1.25.40.10">
    <property type="entry name" value="Tetratricopeptide repeat domain"/>
    <property type="match status" value="1"/>
</dbReference>
<feature type="coiled-coil region" evidence="1">
    <location>
        <begin position="97"/>
        <end position="134"/>
    </location>
</feature>
<comment type="caution">
    <text evidence="3">The sequence shown here is derived from an EMBL/GenBank/DDBJ whole genome shotgun (WGS) entry which is preliminary data.</text>
</comment>
<dbReference type="EMBL" id="DXHX01000075">
    <property type="protein sequence ID" value="HIV74461.1"/>
    <property type="molecule type" value="Genomic_DNA"/>
</dbReference>
<keyword evidence="2" id="KW-0732">Signal</keyword>
<accession>A0A9D1PL85</accession>
<protein>
    <submittedName>
        <fullName evidence="3">Uncharacterized protein</fullName>
    </submittedName>
</protein>
<feature type="signal peptide" evidence="2">
    <location>
        <begin position="1"/>
        <end position="24"/>
    </location>
</feature>
<organism evidence="3 4">
    <name type="scientific">Candidatus Pseudogracilibacillus intestinigallinarum</name>
    <dbReference type="NCBI Taxonomy" id="2838742"/>
    <lineage>
        <taxon>Bacteria</taxon>
        <taxon>Bacillati</taxon>
        <taxon>Bacillota</taxon>
        <taxon>Bacilli</taxon>
        <taxon>Bacillales</taxon>
        <taxon>Bacillaceae</taxon>
        <taxon>Pseudogracilibacillus</taxon>
    </lineage>
</organism>
<evidence type="ECO:0000313" key="3">
    <source>
        <dbReference type="EMBL" id="HIV74461.1"/>
    </source>
</evidence>
<evidence type="ECO:0000256" key="2">
    <source>
        <dbReference type="SAM" id="SignalP"/>
    </source>
</evidence>
<evidence type="ECO:0000313" key="4">
    <source>
        <dbReference type="Proteomes" id="UP000823937"/>
    </source>
</evidence>